<dbReference type="GO" id="GO:0005886">
    <property type="term" value="C:plasma membrane"/>
    <property type="evidence" value="ECO:0007669"/>
    <property type="project" value="TreeGrafter"/>
</dbReference>
<evidence type="ECO:0000259" key="7">
    <source>
        <dbReference type="Pfam" id="PF03717"/>
    </source>
</evidence>
<dbReference type="Gene3D" id="3.30.450.330">
    <property type="match status" value="1"/>
</dbReference>
<name>A0A9X5IQL0_9MICO</name>
<dbReference type="Pfam" id="PF03717">
    <property type="entry name" value="PBP_dimer"/>
    <property type="match status" value="1"/>
</dbReference>
<feature type="region of interest" description="Disordered" evidence="4">
    <location>
        <begin position="1"/>
        <end position="128"/>
    </location>
</feature>
<dbReference type="Proteomes" id="UP000774283">
    <property type="component" value="Unassembled WGS sequence"/>
</dbReference>
<keyword evidence="5" id="KW-1133">Transmembrane helix</keyword>
<comment type="subcellular location">
    <subcellularLocation>
        <location evidence="1">Membrane</location>
    </subcellularLocation>
</comment>
<dbReference type="RefSeq" id="WP_168445858.1">
    <property type="nucleotide sequence ID" value="NZ_JAAXOW010000001.1"/>
</dbReference>
<dbReference type="Gene3D" id="3.90.1310.10">
    <property type="entry name" value="Penicillin-binding protein 2a (Domain 2)"/>
    <property type="match status" value="1"/>
</dbReference>
<dbReference type="AlphaFoldDB" id="A0A9X5IQL0"/>
<feature type="compositionally biased region" description="Low complexity" evidence="4">
    <location>
        <begin position="63"/>
        <end position="112"/>
    </location>
</feature>
<feature type="compositionally biased region" description="Polar residues" evidence="4">
    <location>
        <begin position="36"/>
        <end position="48"/>
    </location>
</feature>
<comment type="similarity">
    <text evidence="2">Belongs to the transpeptidase family.</text>
</comment>
<gene>
    <name evidence="8" type="ORF">HF995_00305</name>
</gene>
<dbReference type="PANTHER" id="PTHR30627:SF1">
    <property type="entry name" value="PEPTIDOGLYCAN D,D-TRANSPEPTIDASE FTSI"/>
    <property type="match status" value="1"/>
</dbReference>
<evidence type="ECO:0000256" key="5">
    <source>
        <dbReference type="SAM" id="Phobius"/>
    </source>
</evidence>
<sequence length="707" mass="74709">MDEQRSGAAQPRRVPPRAGEQPRRTPVAARRGEASPRTQPVARNQGASRTHAAPRSATDGRGQRATARAPRSAAPQARRPQERAGAPARVRVPAGARAGQQTPGKGAAAGRRPAPPTPRGPLFPRARVGDPRRRQRWFMACVLAVLVGFTGRLVSIQIIQGPELAAAALEQRLVSGTIPAGRGDIFDAEGNVLATSGERYHIKADLTLVPTWKHVVDREIVGTGIEAAAEVLAPLLGVQPAELAATLVGTARGKYIAKNVLPDTWQAIKAFNITGIAAERTSVREYPNGTTAGNIIGFVNSEGIGSAGVEQTFDEALRGTPGSYEVETGLRGHQIPTGEQERTEAQPGQDVRLTLSGDLQWKAQDAIQDAKRKTGATYGFAIVQDVKTGAVLALGETDTVNPGDLSSSDPSTWGSRAVSNVFEPGSTAKVITMAAALETGVVTPTSKFEVPDAYVTSNNQTIRDSHEHPVQKMTVAGIFAESSNTGTVQIGEKLPKQVRYDFLSKFGFGQRTGVGLPGESPGILHPVDKWDGRTQWNVLFGQGVSVNAIQANEVFATIANGGLRSQPHIVKEYVGPDGTVTPFEVGEPVRVVSEKTADTVLAMMESVVSEGTGSLAAIPGYRVAGKTGTAQAANPHTGKLDHFVASFNGVAPADDPRVAVSVVLYYPELQYGGVVAAPVFSDVTAFALQHLGVEPNDSKPKTFPLEW</sequence>
<feature type="transmembrane region" description="Helical" evidence="5">
    <location>
        <begin position="137"/>
        <end position="154"/>
    </location>
</feature>
<feature type="domain" description="Penicillin-binding protein dimerisation" evidence="7">
    <location>
        <begin position="177"/>
        <end position="336"/>
    </location>
</feature>
<dbReference type="InterPro" id="IPR001460">
    <property type="entry name" value="PCN-bd_Tpept"/>
</dbReference>
<evidence type="ECO:0000256" key="1">
    <source>
        <dbReference type="ARBA" id="ARBA00004370"/>
    </source>
</evidence>
<evidence type="ECO:0000256" key="2">
    <source>
        <dbReference type="ARBA" id="ARBA00007171"/>
    </source>
</evidence>
<dbReference type="InterPro" id="IPR050515">
    <property type="entry name" value="Beta-lactam/transpept"/>
</dbReference>
<keyword evidence="3 5" id="KW-0472">Membrane</keyword>
<dbReference type="Pfam" id="PF00905">
    <property type="entry name" value="Transpeptidase"/>
    <property type="match status" value="1"/>
</dbReference>
<dbReference type="SUPFAM" id="SSF56601">
    <property type="entry name" value="beta-lactamase/transpeptidase-like"/>
    <property type="match status" value="1"/>
</dbReference>
<accession>A0A9X5IQL0</accession>
<dbReference type="EMBL" id="JAAXOW010000001">
    <property type="protein sequence ID" value="NKX91728.1"/>
    <property type="molecule type" value="Genomic_DNA"/>
</dbReference>
<organism evidence="8 9">
    <name type="scientific">Sanguibacter hominis ATCC BAA-789</name>
    <dbReference type="NCBI Taxonomy" id="1312740"/>
    <lineage>
        <taxon>Bacteria</taxon>
        <taxon>Bacillati</taxon>
        <taxon>Actinomycetota</taxon>
        <taxon>Actinomycetes</taxon>
        <taxon>Micrococcales</taxon>
        <taxon>Sanguibacteraceae</taxon>
        <taxon>Sanguibacter</taxon>
    </lineage>
</organism>
<reference evidence="8 9" key="1">
    <citation type="submission" date="2020-04" db="EMBL/GenBank/DDBJ databases">
        <title>MicrobeNet Type strains.</title>
        <authorList>
            <person name="Nicholson A.C."/>
        </authorList>
    </citation>
    <scope>NUCLEOTIDE SEQUENCE [LARGE SCALE GENOMIC DNA]</scope>
    <source>
        <strain evidence="8 9">ATCC BAA-789</strain>
    </source>
</reference>
<dbReference type="GO" id="GO:0008658">
    <property type="term" value="F:penicillin binding"/>
    <property type="evidence" value="ECO:0007669"/>
    <property type="project" value="InterPro"/>
</dbReference>
<evidence type="ECO:0000256" key="3">
    <source>
        <dbReference type="ARBA" id="ARBA00023136"/>
    </source>
</evidence>
<evidence type="ECO:0000256" key="4">
    <source>
        <dbReference type="SAM" id="MobiDB-lite"/>
    </source>
</evidence>
<feature type="domain" description="Penicillin-binding protein transpeptidase" evidence="6">
    <location>
        <begin position="379"/>
        <end position="683"/>
    </location>
</feature>
<comment type="caution">
    <text evidence="8">The sequence shown here is derived from an EMBL/GenBank/DDBJ whole genome shotgun (WGS) entry which is preliminary data.</text>
</comment>
<keyword evidence="5" id="KW-0812">Transmembrane</keyword>
<evidence type="ECO:0000313" key="9">
    <source>
        <dbReference type="Proteomes" id="UP000774283"/>
    </source>
</evidence>
<dbReference type="SUPFAM" id="SSF56519">
    <property type="entry name" value="Penicillin binding protein dimerisation domain"/>
    <property type="match status" value="1"/>
</dbReference>
<dbReference type="Gene3D" id="3.40.710.10">
    <property type="entry name" value="DD-peptidase/beta-lactamase superfamily"/>
    <property type="match status" value="1"/>
</dbReference>
<evidence type="ECO:0000313" key="8">
    <source>
        <dbReference type="EMBL" id="NKX91728.1"/>
    </source>
</evidence>
<protein>
    <recommendedName>
        <fullName evidence="10">Penicillin-binding protein, transpeptidase domain protein</fullName>
    </recommendedName>
</protein>
<dbReference type="InterPro" id="IPR012338">
    <property type="entry name" value="Beta-lactam/transpept-like"/>
</dbReference>
<evidence type="ECO:0000259" key="6">
    <source>
        <dbReference type="Pfam" id="PF00905"/>
    </source>
</evidence>
<dbReference type="GO" id="GO:0071555">
    <property type="term" value="P:cell wall organization"/>
    <property type="evidence" value="ECO:0007669"/>
    <property type="project" value="TreeGrafter"/>
</dbReference>
<dbReference type="InterPro" id="IPR005311">
    <property type="entry name" value="PBP_dimer"/>
</dbReference>
<keyword evidence="9" id="KW-1185">Reference proteome</keyword>
<proteinExistence type="inferred from homology"/>
<dbReference type="InterPro" id="IPR036138">
    <property type="entry name" value="PBP_dimer_sf"/>
</dbReference>
<evidence type="ECO:0008006" key="10">
    <source>
        <dbReference type="Google" id="ProtNLM"/>
    </source>
</evidence>
<dbReference type="PANTHER" id="PTHR30627">
    <property type="entry name" value="PEPTIDOGLYCAN D,D-TRANSPEPTIDASE"/>
    <property type="match status" value="1"/>
</dbReference>